<evidence type="ECO:0000256" key="1">
    <source>
        <dbReference type="ARBA" id="ARBA00004651"/>
    </source>
</evidence>
<evidence type="ECO:0000256" key="7">
    <source>
        <dbReference type="SAM" id="Phobius"/>
    </source>
</evidence>
<organism evidence="9 10">
    <name type="scientific">Candidatus Anaerobutyricum stercoripullorum</name>
    <dbReference type="NCBI Taxonomy" id="2838456"/>
    <lineage>
        <taxon>Bacteria</taxon>
        <taxon>Bacillati</taxon>
        <taxon>Bacillota</taxon>
        <taxon>Clostridia</taxon>
        <taxon>Lachnospirales</taxon>
        <taxon>Lachnospiraceae</taxon>
        <taxon>Anaerobutyricum</taxon>
    </lineage>
</organism>
<evidence type="ECO:0000259" key="8">
    <source>
        <dbReference type="Pfam" id="PF06738"/>
    </source>
</evidence>
<evidence type="ECO:0000256" key="3">
    <source>
        <dbReference type="ARBA" id="ARBA00022692"/>
    </source>
</evidence>
<keyword evidence="2" id="KW-1003">Cell membrane</keyword>
<dbReference type="PANTHER" id="PTHR34390:SF2">
    <property type="entry name" value="SUCCINATE TRANSPORTER SUBUNIT YJJP-RELATED"/>
    <property type="match status" value="1"/>
</dbReference>
<dbReference type="EMBL" id="DXEQ01000081">
    <property type="protein sequence ID" value="HIX71923.1"/>
    <property type="molecule type" value="Genomic_DNA"/>
</dbReference>
<sequence>MKPEREAAERLLYDILDMGEMLLSSGAEIKRVEDTLNRLGRAYGAVECHVFVITASIMASMEFPGRRRAMGIRRIAGAPKNDFRKLEALNLLSRRCCAAAGRPVPVSQLEEELLRWKRGENIRERYVGSLIVTGSFALYFGGTVADGLAAVAFAPLVCFLQVRFERFFPNKVTFYVFCSFLTGILICLGSRLTGWFHYDRVILGDMMLLIPGLALMNSVRDALAGNTISGIMRLTESLIWTGALACGFMAAIWLVF</sequence>
<name>A0A9D2BDD7_9FIRM</name>
<gene>
    <name evidence="9" type="ORF">H9849_02760</name>
</gene>
<evidence type="ECO:0000256" key="4">
    <source>
        <dbReference type="ARBA" id="ARBA00022989"/>
    </source>
</evidence>
<keyword evidence="3 7" id="KW-0812">Transmembrane</keyword>
<dbReference type="GO" id="GO:0022857">
    <property type="term" value="F:transmembrane transporter activity"/>
    <property type="evidence" value="ECO:0007669"/>
    <property type="project" value="InterPro"/>
</dbReference>
<comment type="subcellular location">
    <subcellularLocation>
        <location evidence="1">Cell membrane</location>
        <topology evidence="1">Multi-pass membrane protein</topology>
    </subcellularLocation>
</comment>
<evidence type="ECO:0000256" key="2">
    <source>
        <dbReference type="ARBA" id="ARBA00022475"/>
    </source>
</evidence>
<comment type="caution">
    <text evidence="9">The sequence shown here is derived from an EMBL/GenBank/DDBJ whole genome shotgun (WGS) entry which is preliminary data.</text>
</comment>
<proteinExistence type="inferred from homology"/>
<dbReference type="InterPro" id="IPR010619">
    <property type="entry name" value="ThrE-like_N"/>
</dbReference>
<reference evidence="9" key="1">
    <citation type="journal article" date="2021" name="PeerJ">
        <title>Extensive microbial diversity within the chicken gut microbiome revealed by metagenomics and culture.</title>
        <authorList>
            <person name="Gilroy R."/>
            <person name="Ravi A."/>
            <person name="Getino M."/>
            <person name="Pursley I."/>
            <person name="Horton D.L."/>
            <person name="Alikhan N.F."/>
            <person name="Baker D."/>
            <person name="Gharbi K."/>
            <person name="Hall N."/>
            <person name="Watson M."/>
            <person name="Adriaenssens E.M."/>
            <person name="Foster-Nyarko E."/>
            <person name="Jarju S."/>
            <person name="Secka A."/>
            <person name="Antonio M."/>
            <person name="Oren A."/>
            <person name="Chaudhuri R.R."/>
            <person name="La Ragione R."/>
            <person name="Hildebrand F."/>
            <person name="Pallen M.J."/>
        </authorList>
    </citation>
    <scope>NUCLEOTIDE SEQUENCE</scope>
    <source>
        <strain evidence="9">ChiSxjej3B15-1167</strain>
    </source>
</reference>
<protein>
    <submittedName>
        <fullName evidence="9">Threonine/serine exporter family protein</fullName>
    </submittedName>
</protein>
<feature type="transmembrane region" description="Helical" evidence="7">
    <location>
        <begin position="237"/>
        <end position="255"/>
    </location>
</feature>
<feature type="domain" description="Threonine/serine exporter-like N-terminal" evidence="8">
    <location>
        <begin position="16"/>
        <end position="252"/>
    </location>
</feature>
<reference evidence="9" key="2">
    <citation type="submission" date="2021-04" db="EMBL/GenBank/DDBJ databases">
        <authorList>
            <person name="Gilroy R."/>
        </authorList>
    </citation>
    <scope>NUCLEOTIDE SEQUENCE</scope>
    <source>
        <strain evidence="9">ChiSxjej3B15-1167</strain>
    </source>
</reference>
<evidence type="ECO:0000256" key="6">
    <source>
        <dbReference type="ARBA" id="ARBA00034125"/>
    </source>
</evidence>
<accession>A0A9D2BDD7</accession>
<feature type="transmembrane region" description="Helical" evidence="7">
    <location>
        <begin position="136"/>
        <end position="160"/>
    </location>
</feature>
<evidence type="ECO:0000313" key="9">
    <source>
        <dbReference type="EMBL" id="HIX71923.1"/>
    </source>
</evidence>
<dbReference type="Proteomes" id="UP000886805">
    <property type="component" value="Unassembled WGS sequence"/>
</dbReference>
<dbReference type="PANTHER" id="PTHR34390">
    <property type="entry name" value="UPF0442 PROTEIN YJJB-RELATED"/>
    <property type="match status" value="1"/>
</dbReference>
<feature type="transmembrane region" description="Helical" evidence="7">
    <location>
        <begin position="172"/>
        <end position="192"/>
    </location>
</feature>
<evidence type="ECO:0000256" key="5">
    <source>
        <dbReference type="ARBA" id="ARBA00023136"/>
    </source>
</evidence>
<keyword evidence="4 7" id="KW-1133">Transmembrane helix</keyword>
<evidence type="ECO:0000313" key="10">
    <source>
        <dbReference type="Proteomes" id="UP000886805"/>
    </source>
</evidence>
<dbReference type="Pfam" id="PF06738">
    <property type="entry name" value="ThrE"/>
    <property type="match status" value="1"/>
</dbReference>
<dbReference type="GO" id="GO:0015744">
    <property type="term" value="P:succinate transport"/>
    <property type="evidence" value="ECO:0007669"/>
    <property type="project" value="TreeGrafter"/>
</dbReference>
<dbReference type="AlphaFoldDB" id="A0A9D2BDD7"/>
<comment type="similarity">
    <text evidence="6">Belongs to the ThrE exporter (TC 2.A.79) family.</text>
</comment>
<dbReference type="GO" id="GO:0005886">
    <property type="term" value="C:plasma membrane"/>
    <property type="evidence" value="ECO:0007669"/>
    <property type="project" value="UniProtKB-SubCell"/>
</dbReference>
<keyword evidence="5 7" id="KW-0472">Membrane</keyword>
<feature type="transmembrane region" description="Helical" evidence="7">
    <location>
        <begin position="198"/>
        <end position="216"/>
    </location>
</feature>
<dbReference type="InterPro" id="IPR050539">
    <property type="entry name" value="ThrE_Dicarb/AminoAcid_Exp"/>
</dbReference>